<reference evidence="2 3" key="1">
    <citation type="journal article" date="2016" name="Nat. Commun.">
        <title>Thousands of microbial genomes shed light on interconnected biogeochemical processes in an aquifer system.</title>
        <authorList>
            <person name="Anantharaman K."/>
            <person name="Brown C.T."/>
            <person name="Hug L.A."/>
            <person name="Sharon I."/>
            <person name="Castelle C.J."/>
            <person name="Probst A.J."/>
            <person name="Thomas B.C."/>
            <person name="Singh A."/>
            <person name="Wilkins M.J."/>
            <person name="Karaoz U."/>
            <person name="Brodie E.L."/>
            <person name="Williams K.H."/>
            <person name="Hubbard S.S."/>
            <person name="Banfield J.F."/>
        </authorList>
    </citation>
    <scope>NUCLEOTIDE SEQUENCE [LARGE SCALE GENOMIC DNA]</scope>
    <source>
        <strain evidence="3">RBG_16_55_9</strain>
    </source>
</reference>
<dbReference type="STRING" id="1817864.A2Z21_07705"/>
<dbReference type="InterPro" id="IPR045079">
    <property type="entry name" value="Oxoprolinase-like"/>
</dbReference>
<organism evidence="2 3">
    <name type="scientific">Fraserbacteria sp. (strain RBG_16_55_9)</name>
    <dbReference type="NCBI Taxonomy" id="1817864"/>
    <lineage>
        <taxon>Bacteria</taxon>
        <taxon>Candidatus Fraseribacteriota</taxon>
    </lineage>
</organism>
<proteinExistence type="predicted"/>
<dbReference type="Proteomes" id="UP000179157">
    <property type="component" value="Unassembled WGS sequence"/>
</dbReference>
<comment type="caution">
    <text evidence="2">The sequence shown here is derived from an EMBL/GenBank/DDBJ whole genome shotgun (WGS) entry which is preliminary data.</text>
</comment>
<dbReference type="EMBL" id="MFGX01000065">
    <property type="protein sequence ID" value="OGF55009.1"/>
    <property type="molecule type" value="Genomic_DNA"/>
</dbReference>
<evidence type="ECO:0000313" key="3">
    <source>
        <dbReference type="Proteomes" id="UP000179157"/>
    </source>
</evidence>
<dbReference type="PANTHER" id="PTHR11365:SF23">
    <property type="entry name" value="HYPOTHETICAL 5-OXOPROLINASE (EUROFUNG)-RELATED"/>
    <property type="match status" value="1"/>
</dbReference>
<dbReference type="InterPro" id="IPR003692">
    <property type="entry name" value="Hydantoinase_B"/>
</dbReference>
<dbReference type="GO" id="GO:0017168">
    <property type="term" value="F:5-oxoprolinase (ATP-hydrolyzing) activity"/>
    <property type="evidence" value="ECO:0007669"/>
    <property type="project" value="TreeGrafter"/>
</dbReference>
<gene>
    <name evidence="2" type="ORF">A2Z21_07705</name>
</gene>
<dbReference type="Pfam" id="PF02538">
    <property type="entry name" value="Hydantoinase_B"/>
    <property type="match status" value="1"/>
</dbReference>
<dbReference type="GO" id="GO:0005829">
    <property type="term" value="C:cytosol"/>
    <property type="evidence" value="ECO:0007669"/>
    <property type="project" value="TreeGrafter"/>
</dbReference>
<protein>
    <submittedName>
        <fullName evidence="2">5-oxoprolinase</fullName>
    </submittedName>
</protein>
<dbReference type="PANTHER" id="PTHR11365">
    <property type="entry name" value="5-OXOPROLINASE RELATED"/>
    <property type="match status" value="1"/>
</dbReference>
<evidence type="ECO:0000313" key="2">
    <source>
        <dbReference type="EMBL" id="OGF55009.1"/>
    </source>
</evidence>
<accession>A0A1F5UV32</accession>
<sequence length="521" mass="56776">MRIDPVQLEVLRHALTGVAEEMLAALIRTALSPNIRERRDCSTALFDAKGRMIVQSESIPVHLGAMPFSVTAAIQAIQVFEPGDVIALNDPFAGGAHLPDITLVTPIFQGKALRGFSANRAHHADIGGMRPGSIAGDATEIYQEGVRIPPLKLWRRGKLNDEAFQIILANVRTPAEREGDLRAQFSSNETGRRRFLEIIERHNWKTLTQAMEGLLSYSERRMRAEIRKIPPGVYEAEDYLDDDGRGNEKIPIRVSVAVQKDEIKVDFTGSAPQVEGPLNAVYAVTASAVYYTLRCLTDPSIPPNEGCYRPIRITAPYGTIVNARPPAAVVGGNLETSQRTVDVLIRALAQVLPGKAIAACQGTMNNVTFGGIHPRTGEPFTFYETLAGGWGARPTREGMDALHSHMTNTLNTPIEVLETVYPMRVERYEIREGSGGRGKHRGGNGLRRDIRALSEMTFSLLADRRKMQPYGLAGGKPGAIGQDFLVRNGRKIPLSSKGTVKLQAGDVVSIRTPGGGGFGET</sequence>
<evidence type="ECO:0000259" key="1">
    <source>
        <dbReference type="Pfam" id="PF02538"/>
    </source>
</evidence>
<feature type="domain" description="Hydantoinase B/oxoprolinase" evidence="1">
    <location>
        <begin position="4"/>
        <end position="520"/>
    </location>
</feature>
<dbReference type="AlphaFoldDB" id="A0A1F5UV32"/>
<dbReference type="GO" id="GO:0006749">
    <property type="term" value="P:glutathione metabolic process"/>
    <property type="evidence" value="ECO:0007669"/>
    <property type="project" value="TreeGrafter"/>
</dbReference>
<name>A0A1F5UV32_FRAXR</name>